<feature type="transmembrane region" description="Helical" evidence="2">
    <location>
        <begin position="343"/>
        <end position="365"/>
    </location>
</feature>
<dbReference type="EMBL" id="BMAT01002256">
    <property type="protein sequence ID" value="GFS02962.1"/>
    <property type="molecule type" value="Genomic_DNA"/>
</dbReference>
<dbReference type="Proteomes" id="UP000762676">
    <property type="component" value="Unassembled WGS sequence"/>
</dbReference>
<comment type="caution">
    <text evidence="3">The sequence shown here is derived from an EMBL/GenBank/DDBJ whole genome shotgun (WGS) entry which is preliminary data.</text>
</comment>
<protein>
    <submittedName>
        <fullName evidence="3">Uncharacterized protein</fullName>
    </submittedName>
</protein>
<evidence type="ECO:0000313" key="4">
    <source>
        <dbReference type="Proteomes" id="UP000762676"/>
    </source>
</evidence>
<reference evidence="3 4" key="1">
    <citation type="journal article" date="2021" name="Elife">
        <title>Chloroplast acquisition without the gene transfer in kleptoplastic sea slugs, Plakobranchus ocellatus.</title>
        <authorList>
            <person name="Maeda T."/>
            <person name="Takahashi S."/>
            <person name="Yoshida T."/>
            <person name="Shimamura S."/>
            <person name="Takaki Y."/>
            <person name="Nagai Y."/>
            <person name="Toyoda A."/>
            <person name="Suzuki Y."/>
            <person name="Arimoto A."/>
            <person name="Ishii H."/>
            <person name="Satoh N."/>
            <person name="Nishiyama T."/>
            <person name="Hasebe M."/>
            <person name="Maruyama T."/>
            <person name="Minagawa J."/>
            <person name="Obokata J."/>
            <person name="Shigenobu S."/>
        </authorList>
    </citation>
    <scope>NUCLEOTIDE SEQUENCE [LARGE SCALE GENOMIC DNA]</scope>
</reference>
<keyword evidence="2" id="KW-0472">Membrane</keyword>
<evidence type="ECO:0000256" key="2">
    <source>
        <dbReference type="SAM" id="Phobius"/>
    </source>
</evidence>
<evidence type="ECO:0000313" key="3">
    <source>
        <dbReference type="EMBL" id="GFS02962.1"/>
    </source>
</evidence>
<accession>A0AAV4I0F8</accession>
<keyword evidence="4" id="KW-1185">Reference proteome</keyword>
<feature type="transmembrane region" description="Helical" evidence="2">
    <location>
        <begin position="385"/>
        <end position="405"/>
    </location>
</feature>
<feature type="transmembrane region" description="Helical" evidence="2">
    <location>
        <begin position="222"/>
        <end position="243"/>
    </location>
</feature>
<evidence type="ECO:0000256" key="1">
    <source>
        <dbReference type="SAM" id="Coils"/>
    </source>
</evidence>
<feature type="coiled-coil region" evidence="1">
    <location>
        <begin position="72"/>
        <end position="200"/>
    </location>
</feature>
<gene>
    <name evidence="3" type="ORF">ElyMa_001136300</name>
</gene>
<proteinExistence type="predicted"/>
<keyword evidence="1" id="KW-0175">Coiled coil</keyword>
<keyword evidence="2" id="KW-1133">Transmembrane helix</keyword>
<organism evidence="3 4">
    <name type="scientific">Elysia marginata</name>
    <dbReference type="NCBI Taxonomy" id="1093978"/>
    <lineage>
        <taxon>Eukaryota</taxon>
        <taxon>Metazoa</taxon>
        <taxon>Spiralia</taxon>
        <taxon>Lophotrochozoa</taxon>
        <taxon>Mollusca</taxon>
        <taxon>Gastropoda</taxon>
        <taxon>Heterobranchia</taxon>
        <taxon>Euthyneura</taxon>
        <taxon>Panpulmonata</taxon>
        <taxon>Sacoglossa</taxon>
        <taxon>Placobranchoidea</taxon>
        <taxon>Plakobranchidae</taxon>
        <taxon>Elysia</taxon>
    </lineage>
</organism>
<keyword evidence="2" id="KW-0812">Transmembrane</keyword>
<dbReference type="AlphaFoldDB" id="A0AAV4I0F8"/>
<name>A0AAV4I0F8_9GAST</name>
<sequence length="408" mass="46758">MELVDMIDAQVLIGSHYTDIKFKEFEKKSIDIQTQLPDKCLEIQSQLSELKLKTSQVEHSEKTNSGKAAEMIKEIEKQHSALKEHIKNKNLELEETERTNSETAANKIQKLEKQLSDLSELMTNKNSELQKTEKINSGEAAIRLQKLEKQFSDLSELMTKKNSELEKAEKKNSGEAAKKFQQIELQLSDLKEEVTRMQEKTVWKNIKSVFLSYSHSVSSRSVPLLAVSMLILVIALFVLPYFLSVPANNRKEITALDKSQELHRYMEVKFEQTIRKIQDIEKQLTGIKIHGHMMKENHEKGNPNDSLNAAKVTQDVLELFAELKDQLLKETAELGDNGERESVVWSMIRSLLVSLSLTLMLLLLVPYRVPAPWQPLLGTVLRELLFLQLMLLLLLSGVYAVRTVFDWI</sequence>